<evidence type="ECO:0000256" key="2">
    <source>
        <dbReference type="SAM" id="SignalP"/>
    </source>
</evidence>
<reference evidence="4" key="1">
    <citation type="submission" date="2018-02" db="EMBL/GenBank/DDBJ databases">
        <authorList>
            <person name="Hausmann B."/>
        </authorList>
    </citation>
    <scope>NUCLEOTIDE SEQUENCE [LARGE SCALE GENOMIC DNA]</scope>
    <source>
        <strain evidence="4">Peat soil MAG SbA5</strain>
    </source>
</reference>
<evidence type="ECO:0000256" key="1">
    <source>
        <dbReference type="SAM" id="Coils"/>
    </source>
</evidence>
<sequence length="366" mass="39680">MPVRRHIPLPIFAVAVLFAVTFANVACRSSAKAASNQSAGAAASTPAWASFQDPYEKAFTAEVPQGWTVRGGLFRMGFSDERPMIDITSPDGQTDVRLGDVAIPAYTLPSQLHPTEGQTVDLGAQAQLVIARYRTGPEFAVLYAHVRFYKTCQNPTADTSDVNFTVPDYIPDTTNGSGVTQNSTGRIAYSCGSGASQKIAFTAARTVETGQIWTAPTLGSFITPPGQLALARSILLHCAQTFKLSPAWLNYQKQMDVYALQYQQARQQNRMTQLAQQVQQFEAQMQAMRNQVNSFESQQATEQSQFQSFDNALVGVTPTIDPLTGQSRDVWTGSQSGYWADGMGNVVNSATAPPGGGWHQLQVPNP</sequence>
<keyword evidence="2" id="KW-0732">Signal</keyword>
<evidence type="ECO:0000313" key="3">
    <source>
        <dbReference type="EMBL" id="SPE21380.1"/>
    </source>
</evidence>
<feature type="chain" id="PRO_5014692757" description="Lipoprotein" evidence="2">
    <location>
        <begin position="26"/>
        <end position="366"/>
    </location>
</feature>
<organism evidence="3 4">
    <name type="scientific">Candidatus Sulfuritelmatomonas gaucii</name>
    <dbReference type="NCBI Taxonomy" id="2043161"/>
    <lineage>
        <taxon>Bacteria</taxon>
        <taxon>Pseudomonadati</taxon>
        <taxon>Acidobacteriota</taxon>
        <taxon>Terriglobia</taxon>
        <taxon>Terriglobales</taxon>
        <taxon>Acidobacteriaceae</taxon>
        <taxon>Candidatus Sulfuritelmatomonas</taxon>
    </lineage>
</organism>
<dbReference type="Proteomes" id="UP000239735">
    <property type="component" value="Unassembled WGS sequence"/>
</dbReference>
<name>A0A2N9LDL1_9BACT</name>
<dbReference type="EMBL" id="OKRB01000087">
    <property type="protein sequence ID" value="SPE21380.1"/>
    <property type="molecule type" value="Genomic_DNA"/>
</dbReference>
<evidence type="ECO:0000313" key="4">
    <source>
        <dbReference type="Proteomes" id="UP000239735"/>
    </source>
</evidence>
<accession>A0A2N9LDL1</accession>
<evidence type="ECO:0008006" key="5">
    <source>
        <dbReference type="Google" id="ProtNLM"/>
    </source>
</evidence>
<dbReference type="AlphaFoldDB" id="A0A2N9LDL1"/>
<keyword evidence="1" id="KW-0175">Coiled coil</keyword>
<feature type="signal peptide" evidence="2">
    <location>
        <begin position="1"/>
        <end position="25"/>
    </location>
</feature>
<proteinExistence type="predicted"/>
<dbReference type="OrthoDB" id="1835377at2"/>
<feature type="coiled-coil region" evidence="1">
    <location>
        <begin position="264"/>
        <end position="298"/>
    </location>
</feature>
<gene>
    <name evidence="3" type="ORF">SBA5_300024</name>
</gene>
<protein>
    <recommendedName>
        <fullName evidence="5">Lipoprotein</fullName>
    </recommendedName>
</protein>